<dbReference type="InterPro" id="IPR012318">
    <property type="entry name" value="HTH_CRP"/>
</dbReference>
<dbReference type="InterPro" id="IPR050397">
    <property type="entry name" value="Env_Response_Regulators"/>
</dbReference>
<sequence length="248" mass="28164">MPVELRDTYLFTTLTDGQLAQVRDLSRGININEDEVLFECGSPANRFFLMLSGQIKLSRLSMNGDEKVIGIINPGNTFAEALMFQEQPSYPVTATAIKKTELLGFDNQQFSHMLRDSVDSCFRMMGDMSQRLRSLIKEIDDLTLQSATNRVAGLLYRYRSMRDMDTFTLDAPKGILASRLSVKPETFSRILHDLSYRKIIRVKGNQITILNHEGLCELAHEDAHTEFNKNINIPPGRICPLTGDKRCR</sequence>
<reference evidence="6" key="1">
    <citation type="submission" date="2018-06" db="EMBL/GenBank/DDBJ databases">
        <authorList>
            <person name="Zhirakovskaya E."/>
        </authorList>
    </citation>
    <scope>NUCLEOTIDE SEQUENCE</scope>
</reference>
<dbReference type="InterPro" id="IPR014710">
    <property type="entry name" value="RmlC-like_jellyroll"/>
</dbReference>
<dbReference type="PANTHER" id="PTHR24567:SF74">
    <property type="entry name" value="HTH-TYPE TRANSCRIPTIONAL REGULATOR ARCR"/>
    <property type="match status" value="1"/>
</dbReference>
<dbReference type="PANTHER" id="PTHR24567">
    <property type="entry name" value="CRP FAMILY TRANSCRIPTIONAL REGULATORY PROTEIN"/>
    <property type="match status" value="1"/>
</dbReference>
<dbReference type="Gene3D" id="1.10.10.10">
    <property type="entry name" value="Winged helix-like DNA-binding domain superfamily/Winged helix DNA-binding domain"/>
    <property type="match status" value="1"/>
</dbReference>
<dbReference type="InterPro" id="IPR018490">
    <property type="entry name" value="cNMP-bd_dom_sf"/>
</dbReference>
<dbReference type="InterPro" id="IPR000595">
    <property type="entry name" value="cNMP-bd_dom"/>
</dbReference>
<dbReference type="InterPro" id="IPR036388">
    <property type="entry name" value="WH-like_DNA-bd_sf"/>
</dbReference>
<dbReference type="GO" id="GO:0005829">
    <property type="term" value="C:cytosol"/>
    <property type="evidence" value="ECO:0007669"/>
    <property type="project" value="TreeGrafter"/>
</dbReference>
<evidence type="ECO:0000313" key="6">
    <source>
        <dbReference type="EMBL" id="VAX06083.1"/>
    </source>
</evidence>
<gene>
    <name evidence="6" type="ORF">MNBD_GAMMA26-907</name>
</gene>
<keyword evidence="3" id="KW-0804">Transcription</keyword>
<feature type="domain" description="Cyclic nucleotide-binding" evidence="4">
    <location>
        <begin position="10"/>
        <end position="131"/>
    </location>
</feature>
<dbReference type="PROSITE" id="PS50042">
    <property type="entry name" value="CNMP_BINDING_3"/>
    <property type="match status" value="1"/>
</dbReference>
<dbReference type="SMART" id="SM00100">
    <property type="entry name" value="cNMP"/>
    <property type="match status" value="1"/>
</dbReference>
<dbReference type="SUPFAM" id="SSF51206">
    <property type="entry name" value="cAMP-binding domain-like"/>
    <property type="match status" value="1"/>
</dbReference>
<keyword evidence="2" id="KW-0238">DNA-binding</keyword>
<organism evidence="6">
    <name type="scientific">hydrothermal vent metagenome</name>
    <dbReference type="NCBI Taxonomy" id="652676"/>
    <lineage>
        <taxon>unclassified sequences</taxon>
        <taxon>metagenomes</taxon>
        <taxon>ecological metagenomes</taxon>
    </lineage>
</organism>
<dbReference type="InterPro" id="IPR036390">
    <property type="entry name" value="WH_DNA-bd_sf"/>
</dbReference>
<evidence type="ECO:0000256" key="2">
    <source>
        <dbReference type="ARBA" id="ARBA00023125"/>
    </source>
</evidence>
<dbReference type="Gene3D" id="2.60.120.10">
    <property type="entry name" value="Jelly Rolls"/>
    <property type="match status" value="1"/>
</dbReference>
<evidence type="ECO:0000259" key="5">
    <source>
        <dbReference type="PROSITE" id="PS51063"/>
    </source>
</evidence>
<dbReference type="EMBL" id="UOFX01000011">
    <property type="protein sequence ID" value="VAX06083.1"/>
    <property type="molecule type" value="Genomic_DNA"/>
</dbReference>
<dbReference type="AlphaFoldDB" id="A0A3B1B2B8"/>
<evidence type="ECO:0000256" key="3">
    <source>
        <dbReference type="ARBA" id="ARBA00023163"/>
    </source>
</evidence>
<proteinExistence type="predicted"/>
<dbReference type="PROSITE" id="PS51063">
    <property type="entry name" value="HTH_CRP_2"/>
    <property type="match status" value="1"/>
</dbReference>
<accession>A0A3B1B2B8</accession>
<dbReference type="SUPFAM" id="SSF46785">
    <property type="entry name" value="Winged helix' DNA-binding domain"/>
    <property type="match status" value="1"/>
</dbReference>
<keyword evidence="1" id="KW-0805">Transcription regulation</keyword>
<dbReference type="Pfam" id="PF13545">
    <property type="entry name" value="HTH_Crp_2"/>
    <property type="match status" value="1"/>
</dbReference>
<dbReference type="GO" id="GO:0003700">
    <property type="term" value="F:DNA-binding transcription factor activity"/>
    <property type="evidence" value="ECO:0007669"/>
    <property type="project" value="TreeGrafter"/>
</dbReference>
<dbReference type="Pfam" id="PF00027">
    <property type="entry name" value="cNMP_binding"/>
    <property type="match status" value="1"/>
</dbReference>
<evidence type="ECO:0000259" key="4">
    <source>
        <dbReference type="PROSITE" id="PS50042"/>
    </source>
</evidence>
<protein>
    <submittedName>
        <fullName evidence="6">Nitric oxide -responding transcriptional regulator Dnr (Crp/Fnr family)</fullName>
    </submittedName>
</protein>
<dbReference type="CDD" id="cd00038">
    <property type="entry name" value="CAP_ED"/>
    <property type="match status" value="1"/>
</dbReference>
<name>A0A3B1B2B8_9ZZZZ</name>
<evidence type="ECO:0000256" key="1">
    <source>
        <dbReference type="ARBA" id="ARBA00023015"/>
    </source>
</evidence>
<feature type="domain" description="HTH crp-type" evidence="5">
    <location>
        <begin position="145"/>
        <end position="213"/>
    </location>
</feature>
<dbReference type="GO" id="GO:0003677">
    <property type="term" value="F:DNA binding"/>
    <property type="evidence" value="ECO:0007669"/>
    <property type="project" value="UniProtKB-KW"/>
</dbReference>